<dbReference type="InterPro" id="IPR017642">
    <property type="entry name" value="DNA_S_mod_DndB"/>
</dbReference>
<dbReference type="Pfam" id="PF14072">
    <property type="entry name" value="DndB"/>
    <property type="match status" value="1"/>
</dbReference>
<dbReference type="CDD" id="cd16414">
    <property type="entry name" value="dndB_like"/>
    <property type="match status" value="1"/>
</dbReference>
<dbReference type="InterPro" id="IPR017601">
    <property type="entry name" value="DGQHR-contain_dom"/>
</dbReference>
<dbReference type="eggNOG" id="ENOG502Z8U6">
    <property type="taxonomic scope" value="Bacteria"/>
</dbReference>
<organism evidence="1 2">
    <name type="scientific">Eubacterium cellulosolvens (strain ATCC 43171 / JCM 9499 / 6)</name>
    <name type="common">Cillobacterium cellulosolvens</name>
    <dbReference type="NCBI Taxonomy" id="633697"/>
    <lineage>
        <taxon>Bacteria</taxon>
        <taxon>Bacillati</taxon>
        <taxon>Bacillota</taxon>
        <taxon>Clostridia</taxon>
        <taxon>Eubacteriales</taxon>
        <taxon>Eubacteriaceae</taxon>
        <taxon>Eubacterium</taxon>
    </lineage>
</organism>
<dbReference type="OrthoDB" id="3524978at2"/>
<protein>
    <submittedName>
        <fullName evidence="1">DGQHR domain-containing protein</fullName>
    </submittedName>
</protein>
<gene>
    <name evidence="1" type="ORF">EubceDRAFT1_2471</name>
</gene>
<proteinExistence type="predicted"/>
<evidence type="ECO:0000313" key="2">
    <source>
        <dbReference type="Proteomes" id="UP000005753"/>
    </source>
</evidence>
<dbReference type="AlphaFoldDB" id="I5AWM3"/>
<dbReference type="STRING" id="633697.EubceDRAFT1_2471"/>
<keyword evidence="2" id="KW-1185">Reference proteome</keyword>
<evidence type="ECO:0000313" key="1">
    <source>
        <dbReference type="EMBL" id="EIM58196.1"/>
    </source>
</evidence>
<dbReference type="HOGENOM" id="CLU_056950_0_0_9"/>
<reference evidence="1 2" key="2">
    <citation type="submission" date="2012-02" db="EMBL/GenBank/DDBJ databases">
        <title>Improved High-Quality Draft sequence of Eubacterium cellulosolvens 6.</title>
        <authorList>
            <consortium name="US DOE Joint Genome Institute"/>
            <person name="Lucas S."/>
            <person name="Han J."/>
            <person name="Lapidus A."/>
            <person name="Cheng J.-F."/>
            <person name="Goodwin L."/>
            <person name="Pitluck S."/>
            <person name="Peters L."/>
            <person name="Mikhailova N."/>
            <person name="Gu W."/>
            <person name="Detter J.C."/>
            <person name="Han C."/>
            <person name="Tapia R."/>
            <person name="Land M."/>
            <person name="Hauser L."/>
            <person name="Kyrpides N."/>
            <person name="Ivanova N."/>
            <person name="Pagani I."/>
            <person name="Johnson E."/>
            <person name="Mukhopadhyay B."/>
            <person name="Anderson I."/>
            <person name="Woyke T."/>
        </authorList>
    </citation>
    <scope>NUCLEOTIDE SEQUENCE [LARGE SCALE GENOMIC DNA]</scope>
    <source>
        <strain evidence="1 2">6</strain>
    </source>
</reference>
<reference evidence="1 2" key="1">
    <citation type="submission" date="2010-08" db="EMBL/GenBank/DDBJ databases">
        <authorList>
            <consortium name="US DOE Joint Genome Institute (JGI-PGF)"/>
            <person name="Lucas S."/>
            <person name="Copeland A."/>
            <person name="Lapidus A."/>
            <person name="Cheng J.-F."/>
            <person name="Bruce D."/>
            <person name="Goodwin L."/>
            <person name="Pitluck S."/>
            <person name="Land M.L."/>
            <person name="Hauser L."/>
            <person name="Chang Y.-J."/>
            <person name="Anderson I.J."/>
            <person name="Johnson E."/>
            <person name="Mulhopadhyay B."/>
            <person name="Kyrpides N."/>
            <person name="Woyke T.J."/>
        </authorList>
    </citation>
    <scope>NUCLEOTIDE SEQUENCE [LARGE SCALE GENOMIC DNA]</scope>
    <source>
        <strain evidence="1 2">6</strain>
    </source>
</reference>
<dbReference type="Proteomes" id="UP000005753">
    <property type="component" value="Chromosome"/>
</dbReference>
<name>I5AWM3_EUBC6</name>
<sequence length="415" mass="48102">MKIAAIKGKMGIWTYYVTAIRFEDITKYVSPITKEISNNDNFSNMLQRAITDNVDGIKDYILNQKERFFNALVLAIYDGKPEWFELEVEVEEYKTYSVGVLELSGNEIIFPVDGQHRVEGIKKALEENTGLANEKVPVILIGHQNTTEGKQRTRRLFSTLNRRARKVNDNELIALDEDDVVAVATREIIESNELFAGNRLVNVGNKNIASSNHVAFTSIIELYQCNRIIFDFITSQEGLKKKDKEQLLLYRPDNDVTEKYVKKINEFWHLMQNTIPSLKQYISAEENEIQELHYRDEEGGNLLFRPIALTQYITALCEYMQKEDCDVGNAISEFNKIPLTIQKKPWINILWTQDNKINGRIRKKEVKNMMLYCVKPELVSKKDKLSMIEYWASSIGEETISEEELKRMIAIDEDM</sequence>
<accession>I5AWM3</accession>
<dbReference type="NCBIfam" id="TIGR03187">
    <property type="entry name" value="DGQHR"/>
    <property type="match status" value="1"/>
</dbReference>
<dbReference type="EMBL" id="CM001487">
    <property type="protein sequence ID" value="EIM58196.1"/>
    <property type="molecule type" value="Genomic_DNA"/>
</dbReference>